<dbReference type="InterPro" id="IPR014001">
    <property type="entry name" value="Helicase_ATP-bd"/>
</dbReference>
<evidence type="ECO:0000259" key="7">
    <source>
        <dbReference type="PROSITE" id="PS51194"/>
    </source>
</evidence>
<evidence type="ECO:0000256" key="5">
    <source>
        <dbReference type="SAM" id="MobiDB-lite"/>
    </source>
</evidence>
<sequence length="937" mass="104586">MTSPAERYANSKARQVENGTALPDFRASLSFDLDPFQAEACQKVAEGHSVLVAAPTGAGKTVVGEYAIYQALRENRKAFYTTPIKALSNQKYSELVNRHGAQKVGLLTGDTSINSEAQIVVMTTEVLRNMLYADSQTLEGLGYVIMDEVHYLADKFRGAVWEEVIIHLPSNVQIISLSATVSNAEEFGGWLDTVRGQTDVIVSEHRPVPLFQHVMVGPNVVDLFAEDVAFDKVAEDVSKASVNPELRKLVRTHNSGGRVQRGRGRGGRVQRGRGRGGRGPQRSAGMGHRINRPSVIGKLDRAGLLPAIFFIFSRKGCDMAVQQCAMADLRLTTNEEAAEIAQALDEVAFRIPSEDLDVLEFWSWRDGLVRGFASHHAGLLPIFKEIVEDLFARNLIKVVFATETLALGVNMPARSVVLEKLVKFNGESHVQISSGEYTQLTGRAGRRGIDVEGHSIVVWNPDLEPEALAGLASKRTYPLNSSFRPTYNMSTNLLAQFGREQTRQILESSFAQYQADRSVVGMARQVRSKEESLAGYAKSMECHLGDFTEYLKLQRNLAQVEKNAAKDRRNQRRSAAEQSLQSVIRGDVVDLPGGRRFGRAVIVELDKAMYNPRHTVLTEEAQLRRISTDDLNGPVQIVSRIKVPKGFTGRAPKERRDLASSLRNAIYESRPPRQDAQSFDFEGTDSFEREINELRLELKDHPCHACSEKDQHMRWADRYWKLKKDTEKARRAIRGRTNTIATQFDKVCKVLEQFEYLVPANDGEDFELTGSGRRLRRIYGDRDLLTSQILETGKLTALNAEELCAVVASLVYQARRDGDRADPKMPTSKIDEIWNSTIKIWGELSDAEEALNLDPTAPPESGLIWPMYKWARGSSLNSALRGTDLAPGDFVRWAKQVIDTLDQFAKNTDLPPLLVRNAYKAVDQIKRGVVAYSNVLD</sequence>
<accession>A0A2N7S4D4</accession>
<dbReference type="RefSeq" id="WP_102597639.1">
    <property type="nucleotide sequence ID" value="NZ_JBQDJG010000001.1"/>
</dbReference>
<dbReference type="GO" id="GO:0004386">
    <property type="term" value="F:helicase activity"/>
    <property type="evidence" value="ECO:0007669"/>
    <property type="project" value="UniProtKB-KW"/>
</dbReference>
<feature type="compositionally biased region" description="Basic residues" evidence="5">
    <location>
        <begin position="260"/>
        <end position="276"/>
    </location>
</feature>
<dbReference type="InterPro" id="IPR011545">
    <property type="entry name" value="DEAD/DEAH_box_helicase_dom"/>
</dbReference>
<dbReference type="CDD" id="cd18795">
    <property type="entry name" value="SF2_C_Ski2"/>
    <property type="match status" value="1"/>
</dbReference>
<dbReference type="SMART" id="SM00490">
    <property type="entry name" value="HELICc"/>
    <property type="match status" value="1"/>
</dbReference>
<dbReference type="SUPFAM" id="SSF52540">
    <property type="entry name" value="P-loop containing nucleoside triphosphate hydrolases"/>
    <property type="match status" value="1"/>
</dbReference>
<dbReference type="GO" id="GO:0005524">
    <property type="term" value="F:ATP binding"/>
    <property type="evidence" value="ECO:0007669"/>
    <property type="project" value="UniProtKB-KW"/>
</dbReference>
<dbReference type="Pfam" id="PF00270">
    <property type="entry name" value="DEAD"/>
    <property type="match status" value="1"/>
</dbReference>
<dbReference type="Gene3D" id="1.10.3380.30">
    <property type="match status" value="1"/>
</dbReference>
<evidence type="ECO:0000256" key="3">
    <source>
        <dbReference type="ARBA" id="ARBA00022806"/>
    </source>
</evidence>
<name>A0A2N7S4D4_9MICC</name>
<keyword evidence="2" id="KW-0378">Hydrolase</keyword>
<gene>
    <name evidence="8" type="ORF">CIK84_05005</name>
</gene>
<evidence type="ECO:0000256" key="1">
    <source>
        <dbReference type="ARBA" id="ARBA00022741"/>
    </source>
</evidence>
<comment type="caution">
    <text evidence="8">The sequence shown here is derived from an EMBL/GenBank/DDBJ whole genome shotgun (WGS) entry which is preliminary data.</text>
</comment>
<dbReference type="SMART" id="SM01142">
    <property type="entry name" value="DSHCT"/>
    <property type="match status" value="1"/>
</dbReference>
<dbReference type="InterPro" id="IPR058621">
    <property type="entry name" value="SH3_HelY"/>
</dbReference>
<dbReference type="InterPro" id="IPR050699">
    <property type="entry name" value="RNA-DNA_Helicase"/>
</dbReference>
<dbReference type="PROSITE" id="PS51192">
    <property type="entry name" value="HELICASE_ATP_BIND_1"/>
    <property type="match status" value="1"/>
</dbReference>
<proteinExistence type="predicted"/>
<dbReference type="FunFam" id="3.40.50.300:FF:000190">
    <property type="entry name" value="ATP-dependent RNA helicase"/>
    <property type="match status" value="1"/>
</dbReference>
<dbReference type="GO" id="GO:0003676">
    <property type="term" value="F:nucleic acid binding"/>
    <property type="evidence" value="ECO:0007669"/>
    <property type="project" value="InterPro"/>
</dbReference>
<protein>
    <submittedName>
        <fullName evidence="8">RNA helicase</fullName>
    </submittedName>
</protein>
<dbReference type="PANTHER" id="PTHR12131:SF1">
    <property type="entry name" value="ATP-DEPENDENT RNA HELICASE SUPV3L1, MITOCHONDRIAL-RELATED"/>
    <property type="match status" value="1"/>
</dbReference>
<dbReference type="InterPro" id="IPR012961">
    <property type="entry name" value="Ski2/MTR4_C"/>
</dbReference>
<dbReference type="GO" id="GO:0070478">
    <property type="term" value="P:nuclear-transcribed mRNA catabolic process, 3'-5' exonucleolytic nonsense-mediated decay"/>
    <property type="evidence" value="ECO:0007669"/>
    <property type="project" value="TreeGrafter"/>
</dbReference>
<dbReference type="EMBL" id="PNQX01000001">
    <property type="protein sequence ID" value="PMQ20947.1"/>
    <property type="molecule type" value="Genomic_DNA"/>
</dbReference>
<dbReference type="Pfam" id="PF26090">
    <property type="entry name" value="SH3_HelY"/>
    <property type="match status" value="1"/>
</dbReference>
<evidence type="ECO:0000256" key="2">
    <source>
        <dbReference type="ARBA" id="ARBA00022801"/>
    </source>
</evidence>
<reference evidence="8 9" key="1">
    <citation type="journal article" date="2017" name="Elife">
        <title>Extensive horizontal gene transfer in cheese-associated bacteria.</title>
        <authorList>
            <person name="Bonham K.S."/>
            <person name="Wolfe B.E."/>
            <person name="Dutton R.J."/>
        </authorList>
    </citation>
    <scope>NUCLEOTIDE SEQUENCE [LARGE SCALE GENOMIC DNA]</scope>
    <source>
        <strain evidence="8 9">JB182</strain>
    </source>
</reference>
<feature type="domain" description="Helicase C-terminal" evidence="7">
    <location>
        <begin position="298"/>
        <end position="494"/>
    </location>
</feature>
<feature type="region of interest" description="Disordered" evidence="5">
    <location>
        <begin position="254"/>
        <end position="289"/>
    </location>
</feature>
<evidence type="ECO:0000256" key="4">
    <source>
        <dbReference type="ARBA" id="ARBA00022840"/>
    </source>
</evidence>
<keyword evidence="4" id="KW-0067">ATP-binding</keyword>
<evidence type="ECO:0000313" key="9">
    <source>
        <dbReference type="Proteomes" id="UP000235739"/>
    </source>
</evidence>
<dbReference type="Gene3D" id="3.40.50.300">
    <property type="entry name" value="P-loop containing nucleotide triphosphate hydrolases"/>
    <property type="match status" value="2"/>
</dbReference>
<keyword evidence="3 8" id="KW-0347">Helicase</keyword>
<dbReference type="InterPro" id="IPR001650">
    <property type="entry name" value="Helicase_C-like"/>
</dbReference>
<dbReference type="SMART" id="SM00487">
    <property type="entry name" value="DEXDc"/>
    <property type="match status" value="1"/>
</dbReference>
<dbReference type="InterPro" id="IPR027417">
    <property type="entry name" value="P-loop_NTPase"/>
</dbReference>
<dbReference type="PROSITE" id="PS51194">
    <property type="entry name" value="HELICASE_CTER"/>
    <property type="match status" value="1"/>
</dbReference>
<dbReference type="AlphaFoldDB" id="A0A2N7S4D4"/>
<organism evidence="8 9">
    <name type="scientific">Glutamicibacter arilaitensis</name>
    <dbReference type="NCBI Taxonomy" id="256701"/>
    <lineage>
        <taxon>Bacteria</taxon>
        <taxon>Bacillati</taxon>
        <taxon>Actinomycetota</taxon>
        <taxon>Actinomycetes</taxon>
        <taxon>Micrococcales</taxon>
        <taxon>Micrococcaceae</taxon>
        <taxon>Glutamicibacter</taxon>
    </lineage>
</organism>
<evidence type="ECO:0000259" key="6">
    <source>
        <dbReference type="PROSITE" id="PS51192"/>
    </source>
</evidence>
<dbReference type="Proteomes" id="UP000235739">
    <property type="component" value="Unassembled WGS sequence"/>
</dbReference>
<evidence type="ECO:0000313" key="8">
    <source>
        <dbReference type="EMBL" id="PMQ20947.1"/>
    </source>
</evidence>
<dbReference type="GO" id="GO:0016787">
    <property type="term" value="F:hydrolase activity"/>
    <property type="evidence" value="ECO:0007669"/>
    <property type="project" value="UniProtKB-KW"/>
</dbReference>
<keyword evidence="1" id="KW-0547">Nucleotide-binding</keyword>
<feature type="domain" description="Helicase ATP-binding" evidence="6">
    <location>
        <begin position="41"/>
        <end position="199"/>
    </location>
</feature>
<dbReference type="PANTHER" id="PTHR12131">
    <property type="entry name" value="ATP-DEPENDENT RNA AND DNA HELICASE"/>
    <property type="match status" value="1"/>
</dbReference>
<dbReference type="GO" id="GO:0055087">
    <property type="term" value="C:Ski complex"/>
    <property type="evidence" value="ECO:0007669"/>
    <property type="project" value="TreeGrafter"/>
</dbReference>
<dbReference type="Pfam" id="PF08148">
    <property type="entry name" value="DSHCT"/>
    <property type="match status" value="1"/>
</dbReference>